<evidence type="ECO:0000256" key="6">
    <source>
        <dbReference type="ARBA" id="ARBA00029455"/>
    </source>
</evidence>
<evidence type="ECO:0000256" key="2">
    <source>
        <dbReference type="ARBA" id="ARBA00022517"/>
    </source>
</evidence>
<feature type="compositionally biased region" description="Basic and acidic residues" evidence="7">
    <location>
        <begin position="350"/>
        <end position="361"/>
    </location>
</feature>
<feature type="compositionally biased region" description="Basic and acidic residues" evidence="7">
    <location>
        <begin position="620"/>
        <end position="630"/>
    </location>
</feature>
<feature type="compositionally biased region" description="Basic and acidic residues" evidence="7">
    <location>
        <begin position="889"/>
        <end position="899"/>
    </location>
</feature>
<dbReference type="WBParaSite" id="PgR012_g026_t09">
    <property type="protein sequence ID" value="PgR012_g026_t09"/>
    <property type="gene ID" value="PgR012_g026"/>
</dbReference>
<feature type="region of interest" description="Disordered" evidence="7">
    <location>
        <begin position="876"/>
        <end position="902"/>
    </location>
</feature>
<evidence type="ECO:0000256" key="3">
    <source>
        <dbReference type="ARBA" id="ARBA00022552"/>
    </source>
</evidence>
<feature type="region of interest" description="Disordered" evidence="7">
    <location>
        <begin position="350"/>
        <end position="373"/>
    </location>
</feature>
<feature type="compositionally biased region" description="Basic residues" evidence="7">
    <location>
        <begin position="1292"/>
        <end position="1301"/>
    </location>
</feature>
<feature type="compositionally biased region" description="Acidic residues" evidence="7">
    <location>
        <begin position="878"/>
        <end position="888"/>
    </location>
</feature>
<dbReference type="Pfam" id="PF04006">
    <property type="entry name" value="Mpp10"/>
    <property type="match status" value="1"/>
</dbReference>
<reference evidence="9 10" key="1">
    <citation type="submission" date="2022-11" db="UniProtKB">
        <authorList>
            <consortium name="WormBaseParasite"/>
        </authorList>
    </citation>
    <scope>IDENTIFICATION</scope>
</reference>
<feature type="region of interest" description="Disordered" evidence="7">
    <location>
        <begin position="1"/>
        <end position="123"/>
    </location>
</feature>
<dbReference type="PANTHER" id="PTHR17039">
    <property type="entry name" value="U3 SMALL NUCLEOLAR RIBONUCLEOPROTEIN PROTEIN MPP10"/>
    <property type="match status" value="1"/>
</dbReference>
<feature type="compositionally biased region" description="Basic residues" evidence="7">
    <location>
        <begin position="1261"/>
        <end position="1276"/>
    </location>
</feature>
<feature type="compositionally biased region" description="Low complexity" evidence="7">
    <location>
        <begin position="105"/>
        <end position="115"/>
    </location>
</feature>
<feature type="compositionally biased region" description="Basic and acidic residues" evidence="7">
    <location>
        <begin position="331"/>
        <end position="340"/>
    </location>
</feature>
<dbReference type="GO" id="GO:0005732">
    <property type="term" value="C:sno(s)RNA-containing ribonucleoprotein complex"/>
    <property type="evidence" value="ECO:0007669"/>
    <property type="project" value="InterPro"/>
</dbReference>
<protein>
    <submittedName>
        <fullName evidence="9 10">Uncharacterized protein</fullName>
    </submittedName>
</protein>
<feature type="region of interest" description="Disordered" evidence="7">
    <location>
        <begin position="1238"/>
        <end position="1322"/>
    </location>
</feature>
<dbReference type="Proteomes" id="UP000887569">
    <property type="component" value="Unplaced"/>
</dbReference>
<feature type="region of interest" description="Disordered" evidence="7">
    <location>
        <begin position="585"/>
        <end position="630"/>
    </location>
</feature>
<evidence type="ECO:0000313" key="8">
    <source>
        <dbReference type="Proteomes" id="UP000887569"/>
    </source>
</evidence>
<feature type="compositionally biased region" description="Basic and acidic residues" evidence="7">
    <location>
        <begin position="1334"/>
        <end position="1344"/>
    </location>
</feature>
<dbReference type="GO" id="GO:0034457">
    <property type="term" value="C:Mpp10 complex"/>
    <property type="evidence" value="ECO:0007669"/>
    <property type="project" value="InterPro"/>
</dbReference>
<evidence type="ECO:0000256" key="1">
    <source>
        <dbReference type="ARBA" id="ARBA00004604"/>
    </source>
</evidence>
<comment type="similarity">
    <text evidence="6">Belongs to the MPP10 family.</text>
</comment>
<evidence type="ECO:0000256" key="4">
    <source>
        <dbReference type="ARBA" id="ARBA00023242"/>
    </source>
</evidence>
<feature type="compositionally biased region" description="Basic and acidic residues" evidence="7">
    <location>
        <begin position="546"/>
        <end position="564"/>
    </location>
</feature>
<feature type="compositionally biased region" description="Basic and acidic residues" evidence="7">
    <location>
        <begin position="1302"/>
        <end position="1314"/>
    </location>
</feature>
<name>A0A915ANW6_PARUN</name>
<keyword evidence="5" id="KW-0687">Ribonucleoprotein</keyword>
<feature type="region of interest" description="Disordered" evidence="7">
    <location>
        <begin position="321"/>
        <end position="340"/>
    </location>
</feature>
<dbReference type="InterPro" id="IPR012173">
    <property type="entry name" value="Mpp10"/>
</dbReference>
<dbReference type="WBParaSite" id="PgR012_g026_t08">
    <property type="protein sequence ID" value="PgR012_g026_t08"/>
    <property type="gene ID" value="PgR012_g026"/>
</dbReference>
<feature type="compositionally biased region" description="Polar residues" evidence="7">
    <location>
        <begin position="32"/>
        <end position="46"/>
    </location>
</feature>
<feature type="compositionally biased region" description="Acidic residues" evidence="7">
    <location>
        <begin position="1006"/>
        <end position="1015"/>
    </location>
</feature>
<feature type="compositionally biased region" description="Basic and acidic residues" evidence="7">
    <location>
        <begin position="585"/>
        <end position="595"/>
    </location>
</feature>
<dbReference type="PANTHER" id="PTHR17039:SF0">
    <property type="entry name" value="U3 SMALL NUCLEOLAR RIBONUCLEOPROTEIN PROTEIN MPP10"/>
    <property type="match status" value="1"/>
</dbReference>
<feature type="region of interest" description="Disordered" evidence="7">
    <location>
        <begin position="546"/>
        <end position="572"/>
    </location>
</feature>
<feature type="region of interest" description="Disordered" evidence="7">
    <location>
        <begin position="480"/>
        <end position="532"/>
    </location>
</feature>
<feature type="compositionally biased region" description="Basic and acidic residues" evidence="7">
    <location>
        <begin position="489"/>
        <end position="516"/>
    </location>
</feature>
<organism evidence="8 9">
    <name type="scientific">Parascaris univalens</name>
    <name type="common">Nematode worm</name>
    <dbReference type="NCBI Taxonomy" id="6257"/>
    <lineage>
        <taxon>Eukaryota</taxon>
        <taxon>Metazoa</taxon>
        <taxon>Ecdysozoa</taxon>
        <taxon>Nematoda</taxon>
        <taxon>Chromadorea</taxon>
        <taxon>Rhabditida</taxon>
        <taxon>Spirurina</taxon>
        <taxon>Ascaridomorpha</taxon>
        <taxon>Ascaridoidea</taxon>
        <taxon>Ascarididae</taxon>
        <taxon>Parascaris</taxon>
    </lineage>
</organism>
<keyword evidence="4" id="KW-0539">Nucleus</keyword>
<evidence type="ECO:0000313" key="9">
    <source>
        <dbReference type="WBParaSite" id="PgR012_g026_t07"/>
    </source>
</evidence>
<evidence type="ECO:0000313" key="10">
    <source>
        <dbReference type="WBParaSite" id="PgR012_g026_t08"/>
    </source>
</evidence>
<feature type="region of interest" description="Disordered" evidence="7">
    <location>
        <begin position="1334"/>
        <end position="1361"/>
    </location>
</feature>
<sequence>HVEEMSEEPLRRSERLRSRERSVGVDLRRSSSVEIQSSDGNDSISAKGTKRRRQERSASTSTSLRRSKRPTSLEPRSSPEGDAVVSNTASRSPPSRGEREWSLESNGSGSSTASASKRRRRATIVAMEPRIEVIEEEEETAGAGSSISRIAYHTRSHGPSREVDQSVLTPKRRTSRRLSEAKAKISPVEEDDPAGTVTGHIVVDDVGEKSNSSVDDMANVTKNSLGEEAVRQEKELIVQEITDERNELREDVCSADDGIANMEKKAFVEEFVSLVMSCSPSDKKIDECTGVEEGEEAMIIFPTPVEEKVISKFNIESPSPEAVNLTEQDSNEEKINDPSQECTKHFDEIEPQDTGHMKGDDPLTNGDQEVDNSSTCLDMDEAHAREIVIEGAAMESRAIANAGIPSLLCSTSFKVESPTEYLSSKLNVVVDDDTLERPKAHSLGMVAVQVEQSLVINESSVDAKEMETTDDQLLQAEKREVEGLQATDGTKKQEVKTNDGRRDTEIEADEKSKTDEQLELDAEEEAKKQKFSCDTGIEDQKREAYKKVEGQRQIERCSSEETTEKGNTSGYEAISFREERVAIKENECPIEHSDDTEGSTELKKKKRKKSEPKASPTIKEGSEKAKKLDKHRDHMFCADFEQSVSGISEKEGNEALIGPLECRSSSNYCVLASKQNEVDMKEDECVSLLSDIAIEKETPKKKKKTKLVEEETDRLVHSCGAEKGDDEMEHDIDSGEDRIGYWPLIDDVTFLWVNRNKEDFLIGDLKRAYSFVANFGEGDVNLPNELLVENLESIWQQIAMRNKKVSKRFRKYATLLEVPVPMGKMKKKDKEDVERTRFEEATASEHNDVLEVEDGKDGADLFNLKEEDIKDLERELNELEDEEDEDIGERDKKDEISKREPRKYRKTVVDDRFFSLAEMEDYLNDEERKNASEGFFDDIEDRDDTADFPVDYHYSDFFSSVEEETSSAAVPKEKKTKKQKLTATSQVERNEESGKRKKKKKVHFDVDEENDDEETLPNGRINNENVEERPILLGAIEDERNEESEFEKRQKKMRSKIAAIEEANLAPRNWEMGGEVSSFERDENTLLEQHIAFDHSAKSAPIITVDSTTKLEALIIQRIKDKVFDDVERKVRELEAGSSYRASVEEPLVKKSLAEVYEEQFQKAQEGESRDVKVDEKIAEIEKLMNDLFKKLDALSHFRYIPAEVRPEVRIVSNVASLQKEEVGPMASTDDVLMAPEEIKKHEKGAVKSKEERDGTDRARERRKKKKMQRVKILSKRSREEQDVASSSVNKVSKKKKKKRRVDRDAADGDDRSTTENIKTTSFFKQLHQTVANELKEKSDETAKKKMRRLARHNAGAKYVL</sequence>
<comment type="subcellular location">
    <subcellularLocation>
        <location evidence="1">Nucleus</location>
        <location evidence="1">Nucleolus</location>
    </subcellularLocation>
</comment>
<feature type="compositionally biased region" description="Basic and acidic residues" evidence="7">
    <location>
        <begin position="8"/>
        <end position="31"/>
    </location>
</feature>
<accession>A0A915ANW6</accession>
<feature type="compositionally biased region" description="Basic and acidic residues" evidence="7">
    <location>
        <begin position="1238"/>
        <end position="1260"/>
    </location>
</feature>
<keyword evidence="8" id="KW-1185">Reference proteome</keyword>
<evidence type="ECO:0000256" key="7">
    <source>
        <dbReference type="SAM" id="MobiDB-lite"/>
    </source>
</evidence>
<feature type="compositionally biased region" description="Low complexity" evidence="7">
    <location>
        <begin position="960"/>
        <end position="970"/>
    </location>
</feature>
<proteinExistence type="inferred from homology"/>
<keyword evidence="3" id="KW-0698">rRNA processing</keyword>
<feature type="region of interest" description="Disordered" evidence="7">
    <location>
        <begin position="154"/>
        <end position="197"/>
    </location>
</feature>
<feature type="region of interest" description="Disordered" evidence="7">
    <location>
        <begin position="960"/>
        <end position="1029"/>
    </location>
</feature>
<dbReference type="WBParaSite" id="PgR012_g026_t07">
    <property type="protein sequence ID" value="PgR012_g026_t07"/>
    <property type="gene ID" value="PgR012_g026"/>
</dbReference>
<dbReference type="GO" id="GO:0006364">
    <property type="term" value="P:rRNA processing"/>
    <property type="evidence" value="ECO:0007669"/>
    <property type="project" value="UniProtKB-KW"/>
</dbReference>
<evidence type="ECO:0000256" key="5">
    <source>
        <dbReference type="ARBA" id="ARBA00023274"/>
    </source>
</evidence>
<dbReference type="GO" id="GO:0032040">
    <property type="term" value="C:small-subunit processome"/>
    <property type="evidence" value="ECO:0007669"/>
    <property type="project" value="TreeGrafter"/>
</dbReference>
<keyword evidence="2" id="KW-0690">Ribosome biogenesis</keyword>